<dbReference type="PROSITE" id="PS51257">
    <property type="entry name" value="PROKAR_LIPOPROTEIN"/>
    <property type="match status" value="1"/>
</dbReference>
<name>A0A412G8E7_BACT4</name>
<dbReference type="InterPro" id="IPR032530">
    <property type="entry name" value="DUF4957"/>
</dbReference>
<feature type="signal peptide" evidence="2">
    <location>
        <begin position="1"/>
        <end position="29"/>
    </location>
</feature>
<evidence type="ECO:0000313" key="6">
    <source>
        <dbReference type="Proteomes" id="UP001156218"/>
    </source>
</evidence>
<evidence type="ECO:0000259" key="4">
    <source>
        <dbReference type="Pfam" id="PF16383"/>
    </source>
</evidence>
<evidence type="ECO:0000256" key="1">
    <source>
        <dbReference type="SAM" id="MobiDB-lite"/>
    </source>
</evidence>
<evidence type="ECO:0000259" key="3">
    <source>
        <dbReference type="Pfam" id="PF16318"/>
    </source>
</evidence>
<feature type="domain" description="DUF4957" evidence="3">
    <location>
        <begin position="177"/>
        <end position="330"/>
    </location>
</feature>
<evidence type="ECO:0000256" key="2">
    <source>
        <dbReference type="SAM" id="SignalP"/>
    </source>
</evidence>
<dbReference type="Proteomes" id="UP001156218">
    <property type="component" value="Chromosome"/>
</dbReference>
<proteinExistence type="predicted"/>
<keyword evidence="2" id="KW-0732">Signal</keyword>
<sequence length="499" mass="54771">MNKHLFSRRKMYGLSFVAAILLFSGCTIGYNEDATWTSNVRNAQLESPTEVIVANNNDGTATIRWKVVEGAGGYEVSFYNVDDPEQRVPVGEENEFIDGCSVTRNIGDDTKYLACVRALGSTQLNNTEAKVPAEKDFTTLIETTGTIPVGTDIAEYFKTNPLPDSATELAYDLVAGGTYTMNDVVDFGAHSVTFRGDKVSHPKVTFGESARFVTCAGLKIKFIDFDCNAASSGSSSNSFILLSNDPSGAGLTASTPGQFVITDPIMIQSCEVRGINRHLIYCNSTSYCVKQFTVNDCILGFNQSNIIIHMNSSNAFIAHMMFQNSTLYSTVQSNQRFIHFSSRGPHWFINQTSGSDIYGLSTMYNGVSYRGGVNIQNCTFYNIAYTGQMANYGGILQNTTYMSITNNIFVNTGNNELIRRITNNNNSIPKLVNRNSGWYGDSYTTDAGMSYDANPIITNPNLTDPTNAVETERDFTPRGAEHLSARIGDPRWLPGGDEE</sequence>
<gene>
    <name evidence="5" type="ORF">KQP68_01055</name>
</gene>
<dbReference type="Pfam" id="PF16318">
    <property type="entry name" value="DUF4957"/>
    <property type="match status" value="1"/>
</dbReference>
<feature type="region of interest" description="Disordered" evidence="1">
    <location>
        <begin position="479"/>
        <end position="499"/>
    </location>
</feature>
<dbReference type="SUPFAM" id="SSF51126">
    <property type="entry name" value="Pectin lyase-like"/>
    <property type="match status" value="1"/>
</dbReference>
<dbReference type="RefSeq" id="WP_055228828.1">
    <property type="nucleotide sequence ID" value="NZ_CP083680.1"/>
</dbReference>
<organism evidence="5 6">
    <name type="scientific">Bacteroides thetaiotaomicron</name>
    <dbReference type="NCBI Taxonomy" id="818"/>
    <lineage>
        <taxon>Bacteria</taxon>
        <taxon>Pseudomonadati</taxon>
        <taxon>Bacteroidota</taxon>
        <taxon>Bacteroidia</taxon>
        <taxon>Bacteroidales</taxon>
        <taxon>Bacteroidaceae</taxon>
        <taxon>Bacteroides</taxon>
    </lineage>
</organism>
<dbReference type="AlphaFoldDB" id="A0A412G8E7"/>
<dbReference type="EMBL" id="CP083680">
    <property type="protein sequence ID" value="UYU66899.1"/>
    <property type="molecule type" value="Genomic_DNA"/>
</dbReference>
<accession>A0A412G8E7</accession>
<feature type="domain" description="DUF4992" evidence="4">
    <location>
        <begin position="2"/>
        <end position="175"/>
    </location>
</feature>
<reference evidence="5 6" key="1">
    <citation type="submission" date="2021-06" db="EMBL/GenBank/DDBJ databases">
        <title>Interrogation of the integrated mobile genetic elements in gut-associated Bacteroides with a consensus prediction approach.</title>
        <authorList>
            <person name="Campbell D.E."/>
            <person name="Leigh J.R."/>
            <person name="Kim T."/>
            <person name="England W."/>
            <person name="Whitaker R.J."/>
            <person name="Degnan P.H."/>
        </authorList>
    </citation>
    <scope>NUCLEOTIDE SEQUENCE [LARGE SCALE GENOMIC DNA]</scope>
    <source>
        <strain evidence="5 6">WAL8669</strain>
    </source>
</reference>
<dbReference type="InterPro" id="IPR032155">
    <property type="entry name" value="DUF4992"/>
</dbReference>
<dbReference type="Pfam" id="PF16383">
    <property type="entry name" value="DUF4992"/>
    <property type="match status" value="1"/>
</dbReference>
<feature type="chain" id="PRO_5044397462" evidence="2">
    <location>
        <begin position="30"/>
        <end position="499"/>
    </location>
</feature>
<protein>
    <submittedName>
        <fullName evidence="5">DUF4957 domain-containing protein</fullName>
    </submittedName>
</protein>
<dbReference type="InterPro" id="IPR011050">
    <property type="entry name" value="Pectin_lyase_fold/virulence"/>
</dbReference>
<evidence type="ECO:0000313" key="5">
    <source>
        <dbReference type="EMBL" id="UYU66899.1"/>
    </source>
</evidence>